<feature type="compositionally biased region" description="Low complexity" evidence="1">
    <location>
        <begin position="98"/>
        <end position="111"/>
    </location>
</feature>
<feature type="domain" description="DUF1549" evidence="3">
    <location>
        <begin position="434"/>
        <end position="617"/>
    </location>
</feature>
<evidence type="ECO:0000313" key="5">
    <source>
        <dbReference type="EMBL" id="QEG15172.1"/>
    </source>
</evidence>
<evidence type="ECO:0000256" key="2">
    <source>
        <dbReference type="SAM" id="SignalP"/>
    </source>
</evidence>
<accession>A0ABX5YHV7</accession>
<feature type="compositionally biased region" description="Low complexity" evidence="1">
    <location>
        <begin position="77"/>
        <end position="90"/>
    </location>
</feature>
<evidence type="ECO:0000259" key="4">
    <source>
        <dbReference type="Pfam" id="PF07587"/>
    </source>
</evidence>
<dbReference type="InterPro" id="IPR008964">
    <property type="entry name" value="Invasin/intimin_cell_adhesion"/>
</dbReference>
<dbReference type="PANTHER" id="PTHR35889">
    <property type="entry name" value="CYCLOINULO-OLIGOSACCHARIDE FRUCTANOTRANSFERASE-RELATED"/>
    <property type="match status" value="1"/>
</dbReference>
<dbReference type="Gene3D" id="2.60.40.1080">
    <property type="match status" value="2"/>
</dbReference>
<dbReference type="Pfam" id="PF07587">
    <property type="entry name" value="PSD1"/>
    <property type="match status" value="1"/>
</dbReference>
<dbReference type="Proteomes" id="UP000322887">
    <property type="component" value="Chromosome"/>
</dbReference>
<feature type="compositionally biased region" description="Basic and acidic residues" evidence="1">
    <location>
        <begin position="45"/>
        <end position="76"/>
    </location>
</feature>
<feature type="domain" description="DUF1553" evidence="4">
    <location>
        <begin position="664"/>
        <end position="890"/>
    </location>
</feature>
<feature type="signal peptide" evidence="2">
    <location>
        <begin position="1"/>
        <end position="25"/>
    </location>
</feature>
<dbReference type="RefSeq" id="WP_002646439.1">
    <property type="nucleotide sequence ID" value="NZ_CP042910.1"/>
</dbReference>
<feature type="region of interest" description="Disordered" evidence="1">
    <location>
        <begin position="24"/>
        <end position="130"/>
    </location>
</feature>
<evidence type="ECO:0000259" key="3">
    <source>
        <dbReference type="Pfam" id="PF07583"/>
    </source>
</evidence>
<dbReference type="EMBL" id="CP042910">
    <property type="protein sequence ID" value="QEG15172.1"/>
    <property type="molecule type" value="Genomic_DNA"/>
</dbReference>
<gene>
    <name evidence="5" type="ORF">GmarT_10100</name>
</gene>
<keyword evidence="6" id="KW-1185">Reference proteome</keyword>
<feature type="compositionally biased region" description="Pro residues" evidence="1">
    <location>
        <begin position="112"/>
        <end position="130"/>
    </location>
</feature>
<dbReference type="Pfam" id="PF07583">
    <property type="entry name" value="PSCyt2"/>
    <property type="match status" value="1"/>
</dbReference>
<evidence type="ECO:0000256" key="1">
    <source>
        <dbReference type="SAM" id="MobiDB-lite"/>
    </source>
</evidence>
<keyword evidence="2" id="KW-0732">Signal</keyword>
<feature type="chain" id="PRO_5045147413" evidence="2">
    <location>
        <begin position="26"/>
        <end position="919"/>
    </location>
</feature>
<evidence type="ECO:0000313" key="6">
    <source>
        <dbReference type="Proteomes" id="UP000322887"/>
    </source>
</evidence>
<dbReference type="PANTHER" id="PTHR35889:SF3">
    <property type="entry name" value="F-BOX DOMAIN-CONTAINING PROTEIN"/>
    <property type="match status" value="1"/>
</dbReference>
<protein>
    <submittedName>
        <fullName evidence="5">Bacterial Ig-like domain (Group 2)</fullName>
    </submittedName>
</protein>
<proteinExistence type="predicted"/>
<feature type="compositionally biased region" description="Basic and acidic residues" evidence="1">
    <location>
        <begin position="26"/>
        <end position="36"/>
    </location>
</feature>
<sequence length="919" mass="102076">MWRHRLLTGSVLSLVIFASGLSLSAADEKAPAKPEPAKPAPAKPAETKPAETKPAETKPAETKPAEAKPAKTKPAEAKPVAATTPAPAKPAETKPAETKPAPAKPAETKPATPAPAKPAAPKPAAPAPVKPAPKMVKLNVYPTEIQLTTSRDRQSVIAQAVFDNGLTQDVTSQIQFKAAQPGIVRFDKNMVYPENDGETDVIASFGGADVKLHTKVVKGKVDRPISFNLDVMPTFMRAGCNTGSCHGAARGKDGFRLSLFGFDPKGDYNRLTRELSGRRINLSLPHESLLLEKATGAVPHTGGKLYEKGSEHYNATLRWLQAGAPYDAGEIPTVTKVEIYPEGGVMDGKDTTQQVSVLAHYSDGTTRDVTTLAFFSSNNDNSATITKDGLITANNRGEAFIMARFDTHTVGSHFVVLPKGLDFEWPSVPEYNYVDTLIHNKLKKLRVVPSEVCSDAEFLRRASLDICGVMPTIEEFNTFVADKDPKKRDKLVDQLLNRKEFVEMWVMKWSELLQIRTVNNRISYKSALLYYNWLQERIATNVPIDKMVQELLGATGGTFANAATNYYENERDTLKVSENVAQVFMGMRIQCAQCHNHPFDRWTMDDYYSFAAFFSQVGRKGSEDPRESIIYNRGSGEVKHAVDNRVMKPKFLGGAEPDTRGKDRRVVLSNWLASDENPYFATNLSNIVWAHFFGKGIINEVDDVRVSNPPVNPELLDELAKRFTDYNYDFKKLVRDICTSRTYQLSTQTNPSNERDLTNFSHAQPRRLRAEILLDCISQVTSAPNKFRGLPLGARAVQIADGNTSNYFLTTFGRAKRDTVCSCEVRMEPSLSQALHLLNGDTVNQKIVQGKFVESRLKAGKKPLEVIDEMYITCLSRKPTDKEYSSLVQVLDENKKDETNTLNDVFWSLLNSREFIFNH</sequence>
<dbReference type="InterPro" id="IPR022655">
    <property type="entry name" value="DUF1553"/>
</dbReference>
<organism evidence="5 6">
    <name type="scientific">Gimesia maris</name>
    <dbReference type="NCBI Taxonomy" id="122"/>
    <lineage>
        <taxon>Bacteria</taxon>
        <taxon>Pseudomonadati</taxon>
        <taxon>Planctomycetota</taxon>
        <taxon>Planctomycetia</taxon>
        <taxon>Planctomycetales</taxon>
        <taxon>Planctomycetaceae</taxon>
        <taxon>Gimesia</taxon>
    </lineage>
</organism>
<dbReference type="GeneID" id="98645661"/>
<name>A0ABX5YHV7_9PLAN</name>
<reference evidence="5 6" key="1">
    <citation type="submission" date="2019-08" db="EMBL/GenBank/DDBJ databases">
        <title>Deep-cultivation of Planctomycetes and their phenomic and genomic characterization uncovers novel biology.</title>
        <authorList>
            <person name="Wiegand S."/>
            <person name="Jogler M."/>
            <person name="Boedeker C."/>
            <person name="Pinto D."/>
            <person name="Vollmers J."/>
            <person name="Rivas-Marin E."/>
            <person name="Kohn T."/>
            <person name="Peeters S.H."/>
            <person name="Heuer A."/>
            <person name="Rast P."/>
            <person name="Oberbeckmann S."/>
            <person name="Bunk B."/>
            <person name="Jeske O."/>
            <person name="Meyerdierks A."/>
            <person name="Storesund J.E."/>
            <person name="Kallscheuer N."/>
            <person name="Luecker S."/>
            <person name="Lage O.M."/>
            <person name="Pohl T."/>
            <person name="Merkel B.J."/>
            <person name="Hornburger P."/>
            <person name="Mueller R.-W."/>
            <person name="Bruemmer F."/>
            <person name="Labrenz M."/>
            <person name="Spormann A.M."/>
            <person name="Op den Camp H."/>
            <person name="Overmann J."/>
            <person name="Amann R."/>
            <person name="Jetten M.S.M."/>
            <person name="Mascher T."/>
            <person name="Medema M.H."/>
            <person name="Devos D.P."/>
            <person name="Kaster A.-K."/>
            <person name="Ovreas L."/>
            <person name="Rohde M."/>
            <person name="Galperin M.Y."/>
            <person name="Jogler C."/>
        </authorList>
    </citation>
    <scope>NUCLEOTIDE SEQUENCE [LARGE SCALE GENOMIC DNA]</scope>
    <source>
        <strain evidence="5 6">DSM 8797</strain>
    </source>
</reference>
<dbReference type="SUPFAM" id="SSF49373">
    <property type="entry name" value="Invasin/intimin cell-adhesion fragments"/>
    <property type="match status" value="1"/>
</dbReference>
<dbReference type="InterPro" id="IPR011444">
    <property type="entry name" value="DUF1549"/>
</dbReference>